<dbReference type="Proteomes" id="UP000051681">
    <property type="component" value="Unassembled WGS sequence"/>
</dbReference>
<evidence type="ECO:0000259" key="1">
    <source>
        <dbReference type="Pfam" id="PF13472"/>
    </source>
</evidence>
<dbReference type="OrthoDB" id="9804395at2"/>
<protein>
    <submittedName>
        <fullName evidence="2">GDSL-like Lipase/Acylhydrolase</fullName>
    </submittedName>
</protein>
<evidence type="ECO:0000313" key="3">
    <source>
        <dbReference type="Proteomes" id="UP000051681"/>
    </source>
</evidence>
<dbReference type="InterPro" id="IPR013830">
    <property type="entry name" value="SGNH_hydro"/>
</dbReference>
<sequence>MPIATDTLAKLSLAPLLIAQALYVRQKALNLPEPPGPRQGHTGTGRALRLLIAGDSSGAGVGATAQARALSGCLVDALASDHQVTWQLEARTGDTTRATLARLTALPAAPFDIAVLALGVNDVTKAAPLPRWSTDQRNLHQLLRQKFGVRHILASGIPPIGQFPLLPQPLRGLLGRTADRFDAELARLAHNDPSLHHLPFDLPFRPEYIARDGFHPSEVAYPIWAARLAAEIRRLDLG</sequence>
<gene>
    <name evidence="2" type="ORF">TM5383_01740</name>
</gene>
<dbReference type="RefSeq" id="WP_058318630.1">
    <property type="nucleotide sequence ID" value="NZ_CYSF01000007.1"/>
</dbReference>
<dbReference type="SUPFAM" id="SSF52266">
    <property type="entry name" value="SGNH hydrolase"/>
    <property type="match status" value="1"/>
</dbReference>
<keyword evidence="2" id="KW-0378">Hydrolase</keyword>
<organism evidence="2 3">
    <name type="scientific">Thalassovita mediterranea</name>
    <dbReference type="NCBI Taxonomy" id="340021"/>
    <lineage>
        <taxon>Bacteria</taxon>
        <taxon>Pseudomonadati</taxon>
        <taxon>Pseudomonadota</taxon>
        <taxon>Alphaproteobacteria</taxon>
        <taxon>Rhodobacterales</taxon>
        <taxon>Roseobacteraceae</taxon>
        <taxon>Thalassovita</taxon>
    </lineage>
</organism>
<proteinExistence type="predicted"/>
<dbReference type="CDD" id="cd01836">
    <property type="entry name" value="FeeA_FeeB_like"/>
    <property type="match status" value="1"/>
</dbReference>
<dbReference type="Gene3D" id="3.40.50.1110">
    <property type="entry name" value="SGNH hydrolase"/>
    <property type="match status" value="1"/>
</dbReference>
<dbReference type="STRING" id="340021.TM5383_01740"/>
<dbReference type="AlphaFoldDB" id="A0A0P1GPM4"/>
<dbReference type="InterPro" id="IPR036514">
    <property type="entry name" value="SGNH_hydro_sf"/>
</dbReference>
<keyword evidence="3" id="KW-1185">Reference proteome</keyword>
<accession>A0A0P1GPM4</accession>
<dbReference type="Pfam" id="PF13472">
    <property type="entry name" value="Lipase_GDSL_2"/>
    <property type="match status" value="1"/>
</dbReference>
<reference evidence="2 3" key="1">
    <citation type="submission" date="2015-09" db="EMBL/GenBank/DDBJ databases">
        <authorList>
            <consortium name="Swine Surveillance"/>
        </authorList>
    </citation>
    <scope>NUCLEOTIDE SEQUENCE [LARGE SCALE GENOMIC DNA]</scope>
    <source>
        <strain evidence="2 3">CECT 8383</strain>
    </source>
</reference>
<dbReference type="GO" id="GO:0016788">
    <property type="term" value="F:hydrolase activity, acting on ester bonds"/>
    <property type="evidence" value="ECO:0007669"/>
    <property type="project" value="UniProtKB-ARBA"/>
</dbReference>
<evidence type="ECO:0000313" key="2">
    <source>
        <dbReference type="EMBL" id="CUH84529.1"/>
    </source>
</evidence>
<feature type="domain" description="SGNH hydrolase-type esterase" evidence="1">
    <location>
        <begin position="54"/>
        <end position="221"/>
    </location>
</feature>
<name>A0A0P1GPM4_9RHOB</name>
<dbReference type="EMBL" id="CYSF01000007">
    <property type="protein sequence ID" value="CUH84529.1"/>
    <property type="molecule type" value="Genomic_DNA"/>
</dbReference>